<evidence type="ECO:0000313" key="2">
    <source>
        <dbReference type="EMBL" id="GAD75308.1"/>
    </source>
</evidence>
<protein>
    <submittedName>
        <fullName evidence="2">Putative conjugal transfer protein TraD</fullName>
    </submittedName>
</protein>
<dbReference type="OrthoDB" id="5905034at2"/>
<keyword evidence="1" id="KW-0472">Membrane</keyword>
<dbReference type="eggNOG" id="ENOG5031NJ8">
    <property type="taxonomic scope" value="Bacteria"/>
</dbReference>
<dbReference type="RefSeq" id="WP_021709067.1">
    <property type="nucleotide sequence ID" value="NZ_BAOB01000002.1"/>
</dbReference>
<keyword evidence="1" id="KW-1133">Transmembrane helix</keyword>
<evidence type="ECO:0000313" key="3">
    <source>
        <dbReference type="Proteomes" id="UP000016567"/>
    </source>
</evidence>
<dbReference type="EMBL" id="BATL01000023">
    <property type="protein sequence ID" value="GAD75308.1"/>
    <property type="molecule type" value="Genomic_DNA"/>
</dbReference>
<reference evidence="2 3" key="1">
    <citation type="submission" date="2013-09" db="EMBL/GenBank/DDBJ databases">
        <title>Whole genome shotgun sequence of Vibrio azureus NBRC 104587.</title>
        <authorList>
            <person name="Isaki S."/>
            <person name="Hosoyama A."/>
            <person name="Numata M."/>
            <person name="Hashimoto M."/>
            <person name="Hosoyama Y."/>
            <person name="Tsuchikane K."/>
            <person name="Noguchi M."/>
            <person name="Hirakata S."/>
            <person name="Ichikawa N."/>
            <person name="Ohji S."/>
            <person name="Yamazoe A."/>
            <person name="Fujita N."/>
        </authorList>
    </citation>
    <scope>NUCLEOTIDE SEQUENCE [LARGE SCALE GENOMIC DNA]</scope>
    <source>
        <strain evidence="2 3">NBRC 104587</strain>
    </source>
</reference>
<dbReference type="STRING" id="1219077.VAZ01S_023_00750"/>
<feature type="transmembrane region" description="Helical" evidence="1">
    <location>
        <begin position="20"/>
        <end position="40"/>
    </location>
</feature>
<organism evidence="2 3">
    <name type="scientific">Vibrio azureus NBRC 104587</name>
    <dbReference type="NCBI Taxonomy" id="1219077"/>
    <lineage>
        <taxon>Bacteria</taxon>
        <taxon>Pseudomonadati</taxon>
        <taxon>Pseudomonadota</taxon>
        <taxon>Gammaproteobacteria</taxon>
        <taxon>Vibrionales</taxon>
        <taxon>Vibrionaceae</taxon>
        <taxon>Vibrio</taxon>
    </lineage>
</organism>
<gene>
    <name evidence="2" type="ORF">VAZ01S_023_00750</name>
</gene>
<feature type="transmembrane region" description="Helical" evidence="1">
    <location>
        <begin position="46"/>
        <end position="66"/>
    </location>
</feature>
<name>U3CAB8_9VIBR</name>
<comment type="caution">
    <text evidence="2">The sequence shown here is derived from an EMBL/GenBank/DDBJ whole genome shotgun (WGS) entry which is preliminary data.</text>
</comment>
<accession>U3CAB8</accession>
<evidence type="ECO:0000256" key="1">
    <source>
        <dbReference type="SAM" id="Phobius"/>
    </source>
</evidence>
<sequence length="110" mass="12804">MTDSTNPTKYNFPYRTNYEAYLIATWLIAAVILFCLPYFFEVPKQTYWYAALACIVIGIVTGHKAFEIHIRKKRLKGYPLEFIDPSSTKTLKMFGIDGEVIERVQRNSKK</sequence>
<dbReference type="AlphaFoldDB" id="U3CAB8"/>
<keyword evidence="3" id="KW-1185">Reference proteome</keyword>
<keyword evidence="1" id="KW-0812">Transmembrane</keyword>
<dbReference type="Proteomes" id="UP000016567">
    <property type="component" value="Unassembled WGS sequence"/>
</dbReference>
<proteinExistence type="predicted"/>